<dbReference type="Proteomes" id="UP000076722">
    <property type="component" value="Unassembled WGS sequence"/>
</dbReference>
<dbReference type="GO" id="GO:0034993">
    <property type="term" value="C:meiotic nuclear membrane microtubule tethering complex"/>
    <property type="evidence" value="ECO:0007669"/>
    <property type="project" value="TreeGrafter"/>
</dbReference>
<evidence type="ECO:0000256" key="4">
    <source>
        <dbReference type="ARBA" id="ARBA00023136"/>
    </source>
</evidence>
<dbReference type="Pfam" id="PF07738">
    <property type="entry name" value="Sad1_UNC"/>
    <property type="match status" value="1"/>
</dbReference>
<evidence type="ECO:0000313" key="6">
    <source>
        <dbReference type="EMBL" id="KZS86391.1"/>
    </source>
</evidence>
<name>A0A164M5U5_9AGAM</name>
<organism evidence="6 8">
    <name type="scientific">Sistotremastrum niveocremeum HHB9708</name>
    <dbReference type="NCBI Taxonomy" id="1314777"/>
    <lineage>
        <taxon>Eukaryota</taxon>
        <taxon>Fungi</taxon>
        <taxon>Dikarya</taxon>
        <taxon>Basidiomycota</taxon>
        <taxon>Agaricomycotina</taxon>
        <taxon>Agaricomycetes</taxon>
        <taxon>Sistotremastrales</taxon>
        <taxon>Sistotremastraceae</taxon>
        <taxon>Sertulicium</taxon>
        <taxon>Sertulicium niveocremeum</taxon>
    </lineage>
</organism>
<feature type="non-terminal residue" evidence="6">
    <location>
        <position position="1"/>
    </location>
</feature>
<dbReference type="STRING" id="1314777.A0A164M5U5"/>
<accession>A0A164M5U5</accession>
<dbReference type="PROSITE" id="PS51469">
    <property type="entry name" value="SUN"/>
    <property type="match status" value="1"/>
</dbReference>
<dbReference type="InterPro" id="IPR045119">
    <property type="entry name" value="SUN1-5"/>
</dbReference>
<dbReference type="EMBL" id="KV419512">
    <property type="protein sequence ID" value="KZS86399.1"/>
    <property type="molecule type" value="Genomic_DNA"/>
</dbReference>
<gene>
    <name evidence="7" type="ORF">SISNIDRAFT_420958</name>
    <name evidence="6" type="ORF">SISNIDRAFT_420965</name>
</gene>
<evidence type="ECO:0000256" key="2">
    <source>
        <dbReference type="ARBA" id="ARBA00022692"/>
    </source>
</evidence>
<dbReference type="EMBL" id="KV419514">
    <property type="protein sequence ID" value="KZS86391.1"/>
    <property type="molecule type" value="Genomic_DNA"/>
</dbReference>
<sequence length="206" mass="22360">TISDVTSITEGIVLQRSKDFVGLRDYALYDSGALAIPAWTSATFKFRSMCASSIPLIPCIPNVSWKSNGPDEALRANTQVGHCWPTPGSTGRLGIALSHGVIISHLTIDHLPGELAPDISTAPRQFTLWGYHPIAPDDPEIEDGLVRLAQGEYDIGSGSHIQTFPIFEAAKDLNLSFVAVLLEVQSNWGSLDHTCIYRVRIHGTPI</sequence>
<evidence type="ECO:0000313" key="7">
    <source>
        <dbReference type="EMBL" id="KZS86399.1"/>
    </source>
</evidence>
<evidence type="ECO:0000259" key="5">
    <source>
        <dbReference type="PROSITE" id="PS51469"/>
    </source>
</evidence>
<evidence type="ECO:0000256" key="3">
    <source>
        <dbReference type="ARBA" id="ARBA00022989"/>
    </source>
</evidence>
<dbReference type="PANTHER" id="PTHR12911:SF8">
    <property type="entry name" value="KLAROID PROTEIN-RELATED"/>
    <property type="match status" value="1"/>
</dbReference>
<dbReference type="AlphaFoldDB" id="A0A164M5U5"/>
<dbReference type="OrthoDB" id="342281at2759"/>
<protein>
    <recommendedName>
        <fullName evidence="5">SUN domain-containing protein</fullName>
    </recommendedName>
</protein>
<proteinExistence type="predicted"/>
<dbReference type="Gene3D" id="2.60.120.260">
    <property type="entry name" value="Galactose-binding domain-like"/>
    <property type="match status" value="1"/>
</dbReference>
<keyword evidence="3" id="KW-1133">Transmembrane helix</keyword>
<comment type="subcellular location">
    <subcellularLocation>
        <location evidence="1">Membrane</location>
    </subcellularLocation>
</comment>
<reference evidence="6 8" key="1">
    <citation type="journal article" date="2016" name="Mol. Biol. Evol.">
        <title>Comparative Genomics of Early-Diverging Mushroom-Forming Fungi Provides Insights into the Origins of Lignocellulose Decay Capabilities.</title>
        <authorList>
            <person name="Nagy L.G."/>
            <person name="Riley R."/>
            <person name="Tritt A."/>
            <person name="Adam C."/>
            <person name="Daum C."/>
            <person name="Floudas D."/>
            <person name="Sun H."/>
            <person name="Yadav J.S."/>
            <person name="Pangilinan J."/>
            <person name="Larsson K.H."/>
            <person name="Matsuura K."/>
            <person name="Barry K."/>
            <person name="Labutti K."/>
            <person name="Kuo R."/>
            <person name="Ohm R.A."/>
            <person name="Bhattacharya S.S."/>
            <person name="Shirouzu T."/>
            <person name="Yoshinaga Y."/>
            <person name="Martin F.M."/>
            <person name="Grigoriev I.V."/>
            <person name="Hibbett D.S."/>
        </authorList>
    </citation>
    <scope>NUCLEOTIDE SEQUENCE [LARGE SCALE GENOMIC DNA]</scope>
    <source>
        <strain evidence="6 8">HHB9708</strain>
    </source>
</reference>
<evidence type="ECO:0000256" key="1">
    <source>
        <dbReference type="ARBA" id="ARBA00004370"/>
    </source>
</evidence>
<keyword evidence="4" id="KW-0472">Membrane</keyword>
<evidence type="ECO:0000313" key="8">
    <source>
        <dbReference type="Proteomes" id="UP000076722"/>
    </source>
</evidence>
<dbReference type="GO" id="GO:0043495">
    <property type="term" value="F:protein-membrane adaptor activity"/>
    <property type="evidence" value="ECO:0007669"/>
    <property type="project" value="TreeGrafter"/>
</dbReference>
<dbReference type="InterPro" id="IPR012919">
    <property type="entry name" value="SUN_dom"/>
</dbReference>
<dbReference type="PANTHER" id="PTHR12911">
    <property type="entry name" value="SAD1/UNC-84-LIKE PROTEIN-RELATED"/>
    <property type="match status" value="1"/>
</dbReference>
<keyword evidence="8" id="KW-1185">Reference proteome</keyword>
<feature type="domain" description="SUN" evidence="5">
    <location>
        <begin position="32"/>
        <end position="206"/>
    </location>
</feature>
<keyword evidence="2" id="KW-0812">Transmembrane</keyword>